<accession>A0A844SFV6</accession>
<dbReference type="SUPFAM" id="SSF102198">
    <property type="entry name" value="Putative cyclase"/>
    <property type="match status" value="1"/>
</dbReference>
<dbReference type="GO" id="GO:0019441">
    <property type="term" value="P:L-tryptophan catabolic process to kynurenine"/>
    <property type="evidence" value="ECO:0007669"/>
    <property type="project" value="InterPro"/>
</dbReference>
<dbReference type="RefSeq" id="WP_157343625.1">
    <property type="nucleotide sequence ID" value="NZ_WQNF01000007.1"/>
</dbReference>
<keyword evidence="2" id="KW-1185">Reference proteome</keyword>
<dbReference type="Pfam" id="PF04199">
    <property type="entry name" value="Cyclase"/>
    <property type="match status" value="1"/>
</dbReference>
<dbReference type="AlphaFoldDB" id="A0A844SFV6"/>
<dbReference type="InterPro" id="IPR007325">
    <property type="entry name" value="KFase/CYL"/>
</dbReference>
<organism evidence="1 2">
    <name type="scientific">Bradyrhizobium pachyrhizi</name>
    <dbReference type="NCBI Taxonomy" id="280333"/>
    <lineage>
        <taxon>Bacteria</taxon>
        <taxon>Pseudomonadati</taxon>
        <taxon>Pseudomonadota</taxon>
        <taxon>Alphaproteobacteria</taxon>
        <taxon>Hyphomicrobiales</taxon>
        <taxon>Nitrobacteraceae</taxon>
        <taxon>Bradyrhizobium</taxon>
    </lineage>
</organism>
<dbReference type="PANTHER" id="PTHR31118:SF12">
    <property type="entry name" value="CYCLASE-LIKE PROTEIN 2"/>
    <property type="match status" value="1"/>
</dbReference>
<evidence type="ECO:0000313" key="1">
    <source>
        <dbReference type="EMBL" id="MVT66083.1"/>
    </source>
</evidence>
<dbReference type="GO" id="GO:0004061">
    <property type="term" value="F:arylformamidase activity"/>
    <property type="evidence" value="ECO:0007669"/>
    <property type="project" value="InterPro"/>
</dbReference>
<evidence type="ECO:0000313" key="2">
    <source>
        <dbReference type="Proteomes" id="UP000436468"/>
    </source>
</evidence>
<gene>
    <name evidence="1" type="ORF">GPL21_13300</name>
</gene>
<dbReference type="PANTHER" id="PTHR31118">
    <property type="entry name" value="CYCLASE-LIKE PROTEIN 2"/>
    <property type="match status" value="1"/>
</dbReference>
<dbReference type="Gene3D" id="3.50.30.50">
    <property type="entry name" value="Putative cyclase"/>
    <property type="match status" value="1"/>
</dbReference>
<dbReference type="InterPro" id="IPR037175">
    <property type="entry name" value="KFase_sf"/>
</dbReference>
<comment type="caution">
    <text evidence="1">The sequence shown here is derived from an EMBL/GenBank/DDBJ whole genome shotgun (WGS) entry which is preliminary data.</text>
</comment>
<protein>
    <recommendedName>
        <fullName evidence="3">Cyclase</fullName>
    </recommendedName>
</protein>
<dbReference type="Proteomes" id="UP000436468">
    <property type="component" value="Unassembled WGS sequence"/>
</dbReference>
<proteinExistence type="predicted"/>
<sequence>MKDPVTSESDHSFEAVRNASRHLRSLRPVDLAPTLGRGIPRWPSHPHLIIDQTIVHENDGYYCQNLSMAEHIGCHVDAPAHTVADQMHATVDKIAADRLIAEAVVYDFSDRDWKPGDILTPSDIEAYERKHGIAVNDDEIALVNFGWLKRHWRRDTQAQWYARNSPGMNEELVLLFKERNVRAVGADTIACEAALVDGVPRGTLPGHFRHWLPNGILILECVANLELVSRRCLFVATPLPIERGSGSPLRPIAYCCDDC</sequence>
<name>A0A844SFV6_9BRAD</name>
<reference evidence="1 2" key="1">
    <citation type="submission" date="2019-12" db="EMBL/GenBank/DDBJ databases">
        <title>Draft genome sequences Bradyrhizobium cajani AMBPC1010, Bradyrhizobium pachyrhizi AMBPC1040 and Bradyrhizobium yuanmingense ALSPC3051, three plant growth promoting strains isolated from nodules of Cajanus cajan L. in Dominican Republic.</title>
        <authorList>
            <person name="Flores-Felix J.D."/>
            <person name="Araujo J."/>
            <person name="Diaz-Alcantara C."/>
            <person name="Gonzalez-Andres F."/>
            <person name="Velazquez E."/>
        </authorList>
    </citation>
    <scope>NUCLEOTIDE SEQUENCE [LARGE SCALE GENOMIC DNA]</scope>
    <source>
        <strain evidence="1 2">1040</strain>
    </source>
</reference>
<dbReference type="EMBL" id="WQNF01000007">
    <property type="protein sequence ID" value="MVT66083.1"/>
    <property type="molecule type" value="Genomic_DNA"/>
</dbReference>
<evidence type="ECO:0008006" key="3">
    <source>
        <dbReference type="Google" id="ProtNLM"/>
    </source>
</evidence>